<dbReference type="GO" id="GO:0008235">
    <property type="term" value="F:metalloexopeptidase activity"/>
    <property type="evidence" value="ECO:0007669"/>
    <property type="project" value="InterPro"/>
</dbReference>
<dbReference type="InterPro" id="IPR007484">
    <property type="entry name" value="Peptidase_M28"/>
</dbReference>
<dbReference type="GO" id="GO:0006508">
    <property type="term" value="P:proteolysis"/>
    <property type="evidence" value="ECO:0007669"/>
    <property type="project" value="InterPro"/>
</dbReference>
<sequence length="424" mass="47563">MKTKIFYLFILLLSGILSLRAQVDYARSVVKVLASKAYAGRGYVFDGDRKAAAFIAAEYEKNGLLPLGTSYYQPFSMPANVFPKDVKIVVDGRKLKLGEQALIEAASPSVNGKFMLTEITVPTDPVALDQLIQNPLFKDKFLVVDERAALATMKADQFRMTLLRLASGGYYKGILVQTDQKLLWRGATNQLNRPIVYVKNNSVIPLEGKVMQLKVHAVFQENYLTNNVCGMIKGTSESDSLIVITAHYDHVGAIGKRVVFTGANDNASGTALLLYLTTYYRQHPPKYNTVFLAFSGEESGLLGSTFFADNPLIDLRKIKFLLNFDMAGTGDDGIQVVNGTIFKDQFERLVAINKEKKYLPEVKVRGPMNRSDHYPFYAKGVPSFFIYTLGGIAAYHDIYDRYETLPFTRFDEYVRLMIDFLKTI</sequence>
<dbReference type="RefSeq" id="WP_167457298.1">
    <property type="nucleotide sequence ID" value="NZ_RAPY01000003.1"/>
</dbReference>
<name>A0A420AXU2_SPHD1</name>
<accession>A0A420AXU2</accession>
<reference evidence="2 3" key="1">
    <citation type="submission" date="2018-09" db="EMBL/GenBank/DDBJ databases">
        <title>Genomic Encyclopedia of Type Strains, Phase III (KMG-III): the genomes of soil and plant-associated and newly described type strains.</title>
        <authorList>
            <person name="Whitman W."/>
        </authorList>
    </citation>
    <scope>NUCLEOTIDE SEQUENCE [LARGE SCALE GENOMIC DNA]</scope>
    <source>
        <strain evidence="2 3">CECT 7938</strain>
    </source>
</reference>
<dbReference type="Gene3D" id="3.50.30.30">
    <property type="match status" value="1"/>
</dbReference>
<gene>
    <name evidence="2" type="ORF">DFQ12_3440</name>
</gene>
<evidence type="ECO:0000313" key="2">
    <source>
        <dbReference type="EMBL" id="RKE49326.1"/>
    </source>
</evidence>
<keyword evidence="3" id="KW-1185">Reference proteome</keyword>
<protein>
    <submittedName>
        <fullName evidence="2">Peptidase M28-like protein</fullName>
    </submittedName>
</protein>
<dbReference type="Gene3D" id="3.40.630.10">
    <property type="entry name" value="Zn peptidases"/>
    <property type="match status" value="1"/>
</dbReference>
<dbReference type="AlphaFoldDB" id="A0A420AXU2"/>
<dbReference type="PANTHER" id="PTHR12147">
    <property type="entry name" value="METALLOPEPTIDASE M28 FAMILY MEMBER"/>
    <property type="match status" value="1"/>
</dbReference>
<dbReference type="Proteomes" id="UP000286246">
    <property type="component" value="Unassembled WGS sequence"/>
</dbReference>
<dbReference type="PANTHER" id="PTHR12147:SF26">
    <property type="entry name" value="PEPTIDASE M28 DOMAIN-CONTAINING PROTEIN"/>
    <property type="match status" value="1"/>
</dbReference>
<proteinExistence type="predicted"/>
<dbReference type="SUPFAM" id="SSF53187">
    <property type="entry name" value="Zn-dependent exopeptidases"/>
    <property type="match status" value="1"/>
</dbReference>
<dbReference type="InterPro" id="IPR045175">
    <property type="entry name" value="M28_fam"/>
</dbReference>
<dbReference type="Pfam" id="PF04389">
    <property type="entry name" value="Peptidase_M28"/>
    <property type="match status" value="1"/>
</dbReference>
<dbReference type="EMBL" id="RAPY01000003">
    <property type="protein sequence ID" value="RKE49326.1"/>
    <property type="molecule type" value="Genomic_DNA"/>
</dbReference>
<evidence type="ECO:0000313" key="3">
    <source>
        <dbReference type="Proteomes" id="UP000286246"/>
    </source>
</evidence>
<comment type="caution">
    <text evidence="2">The sequence shown here is derived from an EMBL/GenBank/DDBJ whole genome shotgun (WGS) entry which is preliminary data.</text>
</comment>
<organism evidence="2 3">
    <name type="scientific">Sphingobacterium detergens</name>
    <dbReference type="NCBI Taxonomy" id="1145106"/>
    <lineage>
        <taxon>Bacteria</taxon>
        <taxon>Pseudomonadati</taxon>
        <taxon>Bacteroidota</taxon>
        <taxon>Sphingobacteriia</taxon>
        <taxon>Sphingobacteriales</taxon>
        <taxon>Sphingobacteriaceae</taxon>
        <taxon>Sphingobacterium</taxon>
    </lineage>
</organism>
<evidence type="ECO:0000259" key="1">
    <source>
        <dbReference type="Pfam" id="PF04389"/>
    </source>
</evidence>
<feature type="domain" description="Peptidase M28" evidence="1">
    <location>
        <begin position="227"/>
        <end position="420"/>
    </location>
</feature>